<dbReference type="InterPro" id="IPR001650">
    <property type="entry name" value="Helicase_C-like"/>
</dbReference>
<evidence type="ECO:0000256" key="1">
    <source>
        <dbReference type="ARBA" id="ARBA00022741"/>
    </source>
</evidence>
<dbReference type="SMART" id="SM00487">
    <property type="entry name" value="DEXDc"/>
    <property type="match status" value="1"/>
</dbReference>
<dbReference type="PROSITE" id="PS51192">
    <property type="entry name" value="HELICASE_ATP_BIND_1"/>
    <property type="match status" value="1"/>
</dbReference>
<evidence type="ECO:0000313" key="7">
    <source>
        <dbReference type="EMBL" id="KAF3762356.1"/>
    </source>
</evidence>
<dbReference type="RefSeq" id="XP_040773335.1">
    <property type="nucleotide sequence ID" value="XM_040916029.1"/>
</dbReference>
<keyword evidence="2" id="KW-0378">Hydrolase</keyword>
<keyword evidence="8" id="KW-1185">Reference proteome</keyword>
<dbReference type="Pfam" id="PF00176">
    <property type="entry name" value="SNF2-rel_dom"/>
    <property type="match status" value="1"/>
</dbReference>
<keyword evidence="1" id="KW-0547">Nucleotide-binding</keyword>
<dbReference type="Gene3D" id="3.40.50.300">
    <property type="entry name" value="P-loop containing nucleotide triphosphate hydrolases"/>
    <property type="match status" value="1"/>
</dbReference>
<feature type="region of interest" description="Disordered" evidence="4">
    <location>
        <begin position="1"/>
        <end position="151"/>
    </location>
</feature>
<dbReference type="InterPro" id="IPR038718">
    <property type="entry name" value="SNF2-like_sf"/>
</dbReference>
<proteinExistence type="predicted"/>
<feature type="compositionally biased region" description="Low complexity" evidence="4">
    <location>
        <begin position="115"/>
        <end position="124"/>
    </location>
</feature>
<dbReference type="AlphaFoldDB" id="A0A9P4XWW9"/>
<dbReference type="Gene3D" id="3.40.50.10810">
    <property type="entry name" value="Tandem AAA-ATPase domain"/>
    <property type="match status" value="1"/>
</dbReference>
<feature type="compositionally biased region" description="Polar residues" evidence="4">
    <location>
        <begin position="130"/>
        <end position="142"/>
    </location>
</feature>
<dbReference type="InterPro" id="IPR014001">
    <property type="entry name" value="Helicase_ATP-bd"/>
</dbReference>
<dbReference type="PROSITE" id="PS51194">
    <property type="entry name" value="HELICASE_CTER"/>
    <property type="match status" value="1"/>
</dbReference>
<dbReference type="GeneID" id="63833158"/>
<evidence type="ECO:0000259" key="5">
    <source>
        <dbReference type="PROSITE" id="PS51192"/>
    </source>
</evidence>
<dbReference type="CDD" id="cd17919">
    <property type="entry name" value="DEXHc_Snf"/>
    <property type="match status" value="1"/>
</dbReference>
<feature type="domain" description="Helicase ATP-binding" evidence="5">
    <location>
        <begin position="431"/>
        <end position="605"/>
    </location>
</feature>
<dbReference type="Proteomes" id="UP000803844">
    <property type="component" value="Unassembled WGS sequence"/>
</dbReference>
<accession>A0A9P4XWW9</accession>
<gene>
    <name evidence="7" type="ORF">M406DRAFT_236094</name>
</gene>
<comment type="caution">
    <text evidence="7">The sequence shown here is derived from an EMBL/GenBank/DDBJ whole genome shotgun (WGS) entry which is preliminary data.</text>
</comment>
<dbReference type="PANTHER" id="PTHR10799">
    <property type="entry name" value="SNF2/RAD54 HELICASE FAMILY"/>
    <property type="match status" value="1"/>
</dbReference>
<feature type="compositionally biased region" description="Acidic residues" evidence="4">
    <location>
        <begin position="254"/>
        <end position="263"/>
    </location>
</feature>
<dbReference type="Pfam" id="PF00271">
    <property type="entry name" value="Helicase_C"/>
    <property type="match status" value="1"/>
</dbReference>
<sequence length="966" mass="108682">DEDDDDGIEPEFSSPYFTQPTQVVGRKTLGGNKVNDSSPPSKIEVPRSSPFKSSPVQQQRARPSILGMFPSGTLYRPPQNAFTKTVTKKPDGTTIEIRSDGIRLHSSPKHRARSDSSASDQSDGADIKPTSFQREVLTSPSKNDSRITKAAQQAADFEKNYDGDMAAAEKTLLGGGGLERPSPSPKRSSASLSASPVPGPKRRRLVRGRNPANATNSSQPSAAPLISLVDSESDNDNASISSIKDDGDNYQSGSDEESEEDEDHGQQKAQSTKQQDIEQPRVGMKRAAKIMQYLESCTVDQLAADAKISKDNAKFFISKRPFHSINQVRTVYHFKTVRKRKEKVELGEDVFHELNQHIKRLNAIDRVVEQCETQGTIIRSKIEGWKMDRFGKLDDSVKSPTEPGVLPFPKEPMLVTGKLFPHQLYGMNWMWQLYSRGFGGILADDMGTGKTFQVISFLALLHDVHESGLLQNKPGPNLVVVPPTLVDNWQQEFAKFAPELSVIVYSGPPEERDELARDILESSEDCHVILTSFSQMSRTRDAIWMDKIGINAAFFDEGHRLKNAKTKTYSDLIRIRANWKILITGTPIQNNIMEMMTLLNFISPQLFHRDRECIEELFMQKASLKEVSEGATLLSDRIQRARSILEPFILVRKKDKVSALPPKTRRVIYCDMPDVQKKVYDDLVNDFRLAKDQKSTADKRKNDENNPWIQLRKAATHPQLFRRFFSDKKCEKMAKILMEKAPSRVDQQNLLHMENELKSYSDFELHLWCRDFKCVQDFDCPQGSWYESGKLRKLLELVNEFQQNGDRVLVFSPFTKSLGIIEECLSESGIAYRLLVGSTTVADRQDLVDEFQGDETIPVFLLTTMAGGVGLNLTGANKIIIFDQSDNPQLDIQAENRVHRLGQKRDVEVIRLITKGTIDELIYKACKVKLELANQITGDGEDMEKSNDMEAGENIVANVTEAIMKG</sequence>
<keyword evidence="3" id="KW-0067">ATP-binding</keyword>
<feature type="non-terminal residue" evidence="7">
    <location>
        <position position="1"/>
    </location>
</feature>
<feature type="compositionally biased region" description="Polar residues" evidence="4">
    <location>
        <begin position="50"/>
        <end position="61"/>
    </location>
</feature>
<dbReference type="InterPro" id="IPR027417">
    <property type="entry name" value="P-loop_NTPase"/>
</dbReference>
<dbReference type="InterPro" id="IPR049730">
    <property type="entry name" value="SNF2/RAD54-like_C"/>
</dbReference>
<feature type="non-terminal residue" evidence="7">
    <location>
        <position position="966"/>
    </location>
</feature>
<evidence type="ECO:0000256" key="2">
    <source>
        <dbReference type="ARBA" id="ARBA00022801"/>
    </source>
</evidence>
<dbReference type="SUPFAM" id="SSF52540">
    <property type="entry name" value="P-loop containing nucleoside triphosphate hydrolases"/>
    <property type="match status" value="2"/>
</dbReference>
<dbReference type="EMBL" id="MU032350">
    <property type="protein sequence ID" value="KAF3762356.1"/>
    <property type="molecule type" value="Genomic_DNA"/>
</dbReference>
<evidence type="ECO:0000259" key="6">
    <source>
        <dbReference type="PROSITE" id="PS51194"/>
    </source>
</evidence>
<evidence type="ECO:0000313" key="8">
    <source>
        <dbReference type="Proteomes" id="UP000803844"/>
    </source>
</evidence>
<dbReference type="GO" id="GO:0016787">
    <property type="term" value="F:hydrolase activity"/>
    <property type="evidence" value="ECO:0007669"/>
    <property type="project" value="UniProtKB-KW"/>
</dbReference>
<feature type="compositionally biased region" description="Low complexity" evidence="4">
    <location>
        <begin position="185"/>
        <end position="196"/>
    </location>
</feature>
<evidence type="ECO:0000256" key="3">
    <source>
        <dbReference type="ARBA" id="ARBA00022840"/>
    </source>
</evidence>
<dbReference type="CDD" id="cd18793">
    <property type="entry name" value="SF2_C_SNF"/>
    <property type="match status" value="1"/>
</dbReference>
<name>A0A9P4XWW9_CRYP1</name>
<feature type="region of interest" description="Disordered" evidence="4">
    <location>
        <begin position="168"/>
        <end position="281"/>
    </location>
</feature>
<dbReference type="SMART" id="SM00490">
    <property type="entry name" value="HELICc"/>
    <property type="match status" value="1"/>
</dbReference>
<dbReference type="OrthoDB" id="5857104at2759"/>
<reference evidence="7" key="1">
    <citation type="journal article" date="2020" name="Phytopathology">
        <title>Genome sequence of the chestnut blight fungus Cryphonectria parasitica EP155: A fundamental resource for an archetypical invasive plant pathogen.</title>
        <authorList>
            <person name="Crouch J.A."/>
            <person name="Dawe A."/>
            <person name="Aerts A."/>
            <person name="Barry K."/>
            <person name="Churchill A.C.L."/>
            <person name="Grimwood J."/>
            <person name="Hillman B."/>
            <person name="Milgroom M.G."/>
            <person name="Pangilinan J."/>
            <person name="Smith M."/>
            <person name="Salamov A."/>
            <person name="Schmutz J."/>
            <person name="Yadav J."/>
            <person name="Grigoriev I.V."/>
            <person name="Nuss D."/>
        </authorList>
    </citation>
    <scope>NUCLEOTIDE SEQUENCE</scope>
    <source>
        <strain evidence="7">EP155</strain>
    </source>
</reference>
<evidence type="ECO:0000256" key="4">
    <source>
        <dbReference type="SAM" id="MobiDB-lite"/>
    </source>
</evidence>
<dbReference type="InterPro" id="IPR000330">
    <property type="entry name" value="SNF2_N"/>
</dbReference>
<protein>
    <submittedName>
        <fullName evidence="7">Uncharacterized protein</fullName>
    </submittedName>
</protein>
<dbReference type="GO" id="GO:0005524">
    <property type="term" value="F:ATP binding"/>
    <property type="evidence" value="ECO:0007669"/>
    <property type="project" value="InterPro"/>
</dbReference>
<organism evidence="7 8">
    <name type="scientific">Cryphonectria parasitica (strain ATCC 38755 / EP155)</name>
    <dbReference type="NCBI Taxonomy" id="660469"/>
    <lineage>
        <taxon>Eukaryota</taxon>
        <taxon>Fungi</taxon>
        <taxon>Dikarya</taxon>
        <taxon>Ascomycota</taxon>
        <taxon>Pezizomycotina</taxon>
        <taxon>Sordariomycetes</taxon>
        <taxon>Sordariomycetidae</taxon>
        <taxon>Diaporthales</taxon>
        <taxon>Cryphonectriaceae</taxon>
        <taxon>Cryphonectria-Endothia species complex</taxon>
        <taxon>Cryphonectria</taxon>
    </lineage>
</organism>
<feature type="compositionally biased region" description="Polar residues" evidence="4">
    <location>
        <begin position="212"/>
        <end position="221"/>
    </location>
</feature>
<feature type="domain" description="Helicase C-terminal" evidence="6">
    <location>
        <begin position="790"/>
        <end position="963"/>
    </location>
</feature>